<sequence>MSLLTHLYLSVSLEPNNYNLSHIQSFIMTILISVIAVTSLLIIILIWSLIRSFSNKGRHTEGRTRHHYYLGSSLVLIAGLCALFIFHLI</sequence>
<evidence type="ECO:0000313" key="2">
    <source>
        <dbReference type="EMBL" id="TGA96803.1"/>
    </source>
</evidence>
<keyword evidence="1" id="KW-1133">Transmembrane helix</keyword>
<dbReference type="Proteomes" id="UP000298347">
    <property type="component" value="Unassembled WGS sequence"/>
</dbReference>
<dbReference type="RefSeq" id="WP_135349413.1">
    <property type="nucleotide sequence ID" value="NZ_SRJD01000019.1"/>
</dbReference>
<name>A0A4Z0GJ49_9BACL</name>
<dbReference type="EMBL" id="SRJD01000019">
    <property type="protein sequence ID" value="TGA96803.1"/>
    <property type="molecule type" value="Genomic_DNA"/>
</dbReference>
<keyword evidence="1" id="KW-0812">Transmembrane</keyword>
<proteinExistence type="predicted"/>
<evidence type="ECO:0000313" key="3">
    <source>
        <dbReference type="Proteomes" id="UP000298347"/>
    </source>
</evidence>
<comment type="caution">
    <text evidence="2">The sequence shown here is derived from an EMBL/GenBank/DDBJ whole genome shotgun (WGS) entry which is preliminary data.</text>
</comment>
<reference evidence="2 3" key="1">
    <citation type="journal article" date="2015" name="Int. J. Syst. Evol. Microbiol.">
        <title>Sporolactobacillus shoreae sp. nov. and Sporolactobacillus spathodeae sp. nov., two spore-forming lactic acid bacteria isolated from tree barks in Thailand.</title>
        <authorList>
            <person name="Thamacharoensuk T."/>
            <person name="Kitahara M."/>
            <person name="Ohkuma M."/>
            <person name="Thongchul N."/>
            <person name="Tanasupawat S."/>
        </authorList>
    </citation>
    <scope>NUCLEOTIDE SEQUENCE [LARGE SCALE GENOMIC DNA]</scope>
    <source>
        <strain evidence="2 3">BK92</strain>
    </source>
</reference>
<accession>A0A4Z0GJ49</accession>
<protein>
    <submittedName>
        <fullName evidence="2">Uncharacterized protein</fullName>
    </submittedName>
</protein>
<feature type="transmembrane region" description="Helical" evidence="1">
    <location>
        <begin position="68"/>
        <end position="88"/>
    </location>
</feature>
<keyword evidence="1" id="KW-0472">Membrane</keyword>
<feature type="transmembrane region" description="Helical" evidence="1">
    <location>
        <begin position="23"/>
        <end position="47"/>
    </location>
</feature>
<gene>
    <name evidence="2" type="ORF">E4665_13955</name>
</gene>
<organism evidence="2 3">
    <name type="scientific">Sporolactobacillus shoreae</name>
    <dbReference type="NCBI Taxonomy" id="1465501"/>
    <lineage>
        <taxon>Bacteria</taxon>
        <taxon>Bacillati</taxon>
        <taxon>Bacillota</taxon>
        <taxon>Bacilli</taxon>
        <taxon>Bacillales</taxon>
        <taxon>Sporolactobacillaceae</taxon>
        <taxon>Sporolactobacillus</taxon>
    </lineage>
</organism>
<evidence type="ECO:0000256" key="1">
    <source>
        <dbReference type="SAM" id="Phobius"/>
    </source>
</evidence>
<dbReference type="AlphaFoldDB" id="A0A4Z0GJ49"/>
<keyword evidence="3" id="KW-1185">Reference proteome</keyword>